<evidence type="ECO:0000313" key="3">
    <source>
        <dbReference type="Proteomes" id="UP000292685"/>
    </source>
</evidence>
<feature type="transmembrane region" description="Helical" evidence="1">
    <location>
        <begin position="361"/>
        <end position="381"/>
    </location>
</feature>
<gene>
    <name evidence="2" type="ORF">EV380_3199</name>
</gene>
<feature type="transmembrane region" description="Helical" evidence="1">
    <location>
        <begin position="421"/>
        <end position="441"/>
    </location>
</feature>
<dbReference type="Proteomes" id="UP000292685">
    <property type="component" value="Unassembled WGS sequence"/>
</dbReference>
<feature type="transmembrane region" description="Helical" evidence="1">
    <location>
        <begin position="111"/>
        <end position="130"/>
    </location>
</feature>
<dbReference type="PANTHER" id="PTHR36178:SF1">
    <property type="entry name" value="SODIUM_GLUTAMATE SYMPORTER"/>
    <property type="match status" value="1"/>
</dbReference>
<sequence length="459" mass="48662">MFDKEVYMTAWSLFTDLGWICALLLVGAFLRAKVPFIQSIFLPSSLIAGVLGLVLGPKMLGIIPFSSEISSYAGVLIAVVFAALPFTSKVASLKGVMRSVGTMWAVSQSAVVLQWGVGLLFALGVVSIFFSSVPDGFGLMIATGFMGGHGTAAAIAESFGDRWPEAASLGMTAATVGIIVSVVGGIILIKIESMRGNTVYLSHFKDLPRSLRTGMIEPEKRESIASSPVSSMSIDPMIYHAGVLFAIAGLSYVISDWAGSMVEGLNIPTFSVAFIVGYLVFGVMTKAGALRHFDTRLFERTSSSSTDLLVAFGIASIDPAIVVAYAGPLALLMVFGIVAMVGFYFFVAKRFFTDHKVEQSVFTWGWGTGTVAMGIALLRVVDPQMRSKTLDYYGLAYIPIGFGDIAFVALLPALIMAGLAWPAAITLTVAGVAILTAARLLRRKGAQSPDEVKVPAAVD</sequence>
<feature type="transmembrane region" description="Helical" evidence="1">
    <location>
        <begin position="393"/>
        <end position="415"/>
    </location>
</feature>
<keyword evidence="1" id="KW-0472">Membrane</keyword>
<feature type="transmembrane region" description="Helical" evidence="1">
    <location>
        <begin position="69"/>
        <end position="91"/>
    </location>
</feature>
<keyword evidence="1" id="KW-0812">Transmembrane</keyword>
<feature type="transmembrane region" description="Helical" evidence="1">
    <location>
        <begin position="36"/>
        <end position="57"/>
    </location>
</feature>
<dbReference type="OrthoDB" id="9801557at2"/>
<keyword evidence="3" id="KW-1185">Reference proteome</keyword>
<dbReference type="GO" id="GO:0015813">
    <property type="term" value="P:L-glutamate transmembrane transport"/>
    <property type="evidence" value="ECO:0007669"/>
    <property type="project" value="InterPro"/>
</dbReference>
<accession>A0A4Q8AGX1</accession>
<protein>
    <submittedName>
        <fullName evidence="2">ESS family glutamate:Na+ symporter</fullName>
    </submittedName>
</protein>
<feature type="transmembrane region" description="Helical" evidence="1">
    <location>
        <begin position="7"/>
        <end position="30"/>
    </location>
</feature>
<feature type="transmembrane region" description="Helical" evidence="1">
    <location>
        <begin position="267"/>
        <end position="287"/>
    </location>
</feature>
<dbReference type="AlphaFoldDB" id="A0A4Q8AGX1"/>
<organism evidence="2 3">
    <name type="scientific">Zhihengliuella halotolerans</name>
    <dbReference type="NCBI Taxonomy" id="370736"/>
    <lineage>
        <taxon>Bacteria</taxon>
        <taxon>Bacillati</taxon>
        <taxon>Actinomycetota</taxon>
        <taxon>Actinomycetes</taxon>
        <taxon>Micrococcales</taxon>
        <taxon>Micrococcaceae</taxon>
        <taxon>Zhihengliuella</taxon>
    </lineage>
</organism>
<comment type="caution">
    <text evidence="2">The sequence shown here is derived from an EMBL/GenBank/DDBJ whole genome shotgun (WGS) entry which is preliminary data.</text>
</comment>
<dbReference type="Pfam" id="PF03616">
    <property type="entry name" value="Glt_symporter"/>
    <property type="match status" value="1"/>
</dbReference>
<evidence type="ECO:0000256" key="1">
    <source>
        <dbReference type="SAM" id="Phobius"/>
    </source>
</evidence>
<dbReference type="PANTHER" id="PTHR36178">
    <property type="entry name" value="SLR0625 PROTEIN"/>
    <property type="match status" value="1"/>
</dbReference>
<dbReference type="GO" id="GO:0015501">
    <property type="term" value="F:glutamate:sodium symporter activity"/>
    <property type="evidence" value="ECO:0007669"/>
    <property type="project" value="InterPro"/>
</dbReference>
<feature type="transmembrane region" description="Helical" evidence="1">
    <location>
        <begin position="237"/>
        <end position="255"/>
    </location>
</feature>
<proteinExistence type="predicted"/>
<dbReference type="GO" id="GO:0016020">
    <property type="term" value="C:membrane"/>
    <property type="evidence" value="ECO:0007669"/>
    <property type="project" value="InterPro"/>
</dbReference>
<feature type="transmembrane region" description="Helical" evidence="1">
    <location>
        <begin position="137"/>
        <end position="156"/>
    </location>
</feature>
<name>A0A4Q8AGX1_9MICC</name>
<dbReference type="InterPro" id="IPR004445">
    <property type="entry name" value="GltS"/>
</dbReference>
<reference evidence="2 3" key="1">
    <citation type="submission" date="2019-02" db="EMBL/GenBank/DDBJ databases">
        <title>Sequencing the genomes of 1000 actinobacteria strains.</title>
        <authorList>
            <person name="Klenk H.-P."/>
        </authorList>
    </citation>
    <scope>NUCLEOTIDE SEQUENCE [LARGE SCALE GENOMIC DNA]</scope>
    <source>
        <strain evidence="2 3">DSM 17364</strain>
    </source>
</reference>
<feature type="transmembrane region" description="Helical" evidence="1">
    <location>
        <begin position="168"/>
        <end position="189"/>
    </location>
</feature>
<feature type="transmembrane region" description="Helical" evidence="1">
    <location>
        <begin position="308"/>
        <end position="341"/>
    </location>
</feature>
<dbReference type="EMBL" id="SHLA01000001">
    <property type="protein sequence ID" value="RZU63578.1"/>
    <property type="molecule type" value="Genomic_DNA"/>
</dbReference>
<keyword evidence="1" id="KW-1133">Transmembrane helix</keyword>
<evidence type="ECO:0000313" key="2">
    <source>
        <dbReference type="EMBL" id="RZU63578.1"/>
    </source>
</evidence>